<reference evidence="1 2" key="1">
    <citation type="journal article" date="2016" name="Mol. Biol. Evol.">
        <title>Comparative Genomics of Early-Diverging Mushroom-Forming Fungi Provides Insights into the Origins of Lignocellulose Decay Capabilities.</title>
        <authorList>
            <person name="Nagy L.G."/>
            <person name="Riley R."/>
            <person name="Tritt A."/>
            <person name="Adam C."/>
            <person name="Daum C."/>
            <person name="Floudas D."/>
            <person name="Sun H."/>
            <person name="Yadav J.S."/>
            <person name="Pangilinan J."/>
            <person name="Larsson K.H."/>
            <person name="Matsuura K."/>
            <person name="Barry K."/>
            <person name="Labutti K."/>
            <person name="Kuo R."/>
            <person name="Ohm R.A."/>
            <person name="Bhattacharya S.S."/>
            <person name="Shirouzu T."/>
            <person name="Yoshinaga Y."/>
            <person name="Martin F.M."/>
            <person name="Grigoriev I.V."/>
            <person name="Hibbett D.S."/>
        </authorList>
    </citation>
    <scope>NUCLEOTIDE SEQUENCE [LARGE SCALE GENOMIC DNA]</scope>
    <source>
        <strain evidence="1 2">HHB10207 ss-3</strain>
    </source>
</reference>
<keyword evidence="2" id="KW-1185">Reference proteome</keyword>
<gene>
    <name evidence="1" type="ORF">SISSUDRAFT_89706</name>
</gene>
<dbReference type="Proteomes" id="UP000076798">
    <property type="component" value="Unassembled WGS sequence"/>
</dbReference>
<dbReference type="AlphaFoldDB" id="A0A166BA78"/>
<name>A0A166BA78_9AGAM</name>
<dbReference type="EMBL" id="KV428115">
    <property type="protein sequence ID" value="KZT36154.1"/>
    <property type="molecule type" value="Genomic_DNA"/>
</dbReference>
<organism evidence="1 2">
    <name type="scientific">Sistotremastrum suecicum HHB10207 ss-3</name>
    <dbReference type="NCBI Taxonomy" id="1314776"/>
    <lineage>
        <taxon>Eukaryota</taxon>
        <taxon>Fungi</taxon>
        <taxon>Dikarya</taxon>
        <taxon>Basidiomycota</taxon>
        <taxon>Agaricomycotina</taxon>
        <taxon>Agaricomycetes</taxon>
        <taxon>Sistotremastrales</taxon>
        <taxon>Sistotremastraceae</taxon>
        <taxon>Sistotremastrum</taxon>
    </lineage>
</organism>
<sequence length="77" mass="8804">MLARSSCYSVCIHNRVHPHQNMNYTHLTLTRVADHRQHWLSNRTNHSLCSPGSSPNLSALLPVYVNARGRHDLSLFI</sequence>
<evidence type="ECO:0000313" key="1">
    <source>
        <dbReference type="EMBL" id="KZT36154.1"/>
    </source>
</evidence>
<accession>A0A166BA78</accession>
<protein>
    <submittedName>
        <fullName evidence="1">Uncharacterized protein</fullName>
    </submittedName>
</protein>
<evidence type="ECO:0000313" key="2">
    <source>
        <dbReference type="Proteomes" id="UP000076798"/>
    </source>
</evidence>
<proteinExistence type="predicted"/>